<dbReference type="PANTHER" id="PTHR13878:SF91">
    <property type="entry name" value="FAD BINDING DOMAIN PROTEIN (AFU_ORTHOLOGUE AFUA_6G12070)-RELATED"/>
    <property type="match status" value="1"/>
</dbReference>
<evidence type="ECO:0000256" key="2">
    <source>
        <dbReference type="ARBA" id="ARBA00023002"/>
    </source>
</evidence>
<dbReference type="SUPFAM" id="SSF56176">
    <property type="entry name" value="FAD-binding/transporter-associated domain-like"/>
    <property type="match status" value="1"/>
</dbReference>
<keyword evidence="2" id="KW-0560">Oxidoreductase</keyword>
<evidence type="ECO:0000259" key="3">
    <source>
        <dbReference type="PROSITE" id="PS51387"/>
    </source>
</evidence>
<dbReference type="InterPro" id="IPR036318">
    <property type="entry name" value="FAD-bd_PCMH-like_sf"/>
</dbReference>
<dbReference type="InterPro" id="IPR016169">
    <property type="entry name" value="FAD-bd_PCMH_sub2"/>
</dbReference>
<dbReference type="Pfam" id="PF01565">
    <property type="entry name" value="FAD_binding_4"/>
    <property type="match status" value="1"/>
</dbReference>
<dbReference type="InterPro" id="IPR016166">
    <property type="entry name" value="FAD-bd_PCMH"/>
</dbReference>
<name>A0A4S4L550_9AGAM</name>
<comment type="similarity">
    <text evidence="1">Belongs to the oxygen-dependent FAD-linked oxidoreductase family.</text>
</comment>
<dbReference type="InterPro" id="IPR006094">
    <property type="entry name" value="Oxid_FAD_bind_N"/>
</dbReference>
<proteinExistence type="inferred from homology"/>
<dbReference type="OrthoDB" id="9983560at2759"/>
<dbReference type="Proteomes" id="UP000308199">
    <property type="component" value="Unassembled WGS sequence"/>
</dbReference>
<evidence type="ECO:0000256" key="1">
    <source>
        <dbReference type="ARBA" id="ARBA00005466"/>
    </source>
</evidence>
<dbReference type="GO" id="GO:0071949">
    <property type="term" value="F:FAD binding"/>
    <property type="evidence" value="ECO:0007669"/>
    <property type="project" value="InterPro"/>
</dbReference>
<feature type="domain" description="FAD-binding PCMH-type" evidence="3">
    <location>
        <begin position="164"/>
        <end position="347"/>
    </location>
</feature>
<evidence type="ECO:0000313" key="5">
    <source>
        <dbReference type="Proteomes" id="UP000308199"/>
    </source>
</evidence>
<dbReference type="EMBL" id="SGPK01000193">
    <property type="protein sequence ID" value="THH06479.1"/>
    <property type="molecule type" value="Genomic_DNA"/>
</dbReference>
<accession>A0A4S4L550</accession>
<comment type="caution">
    <text evidence="4">The sequence shown here is derived from an EMBL/GenBank/DDBJ whole genome shotgun (WGS) entry which is preliminary data.</text>
</comment>
<dbReference type="PROSITE" id="PS51387">
    <property type="entry name" value="FAD_PCMH"/>
    <property type="match status" value="1"/>
</dbReference>
<protein>
    <recommendedName>
        <fullName evidence="3">FAD-binding PCMH-type domain-containing protein</fullName>
    </recommendedName>
</protein>
<reference evidence="4 5" key="1">
    <citation type="submission" date="2019-02" db="EMBL/GenBank/DDBJ databases">
        <title>Genome sequencing of the rare red list fungi Phellinidium pouzarii.</title>
        <authorList>
            <person name="Buettner E."/>
            <person name="Kellner H."/>
        </authorList>
    </citation>
    <scope>NUCLEOTIDE SEQUENCE [LARGE SCALE GENOMIC DNA]</scope>
    <source>
        <strain evidence="4 5">DSM 108285</strain>
    </source>
</reference>
<dbReference type="AlphaFoldDB" id="A0A4S4L550"/>
<dbReference type="PANTHER" id="PTHR13878">
    <property type="entry name" value="GULONOLACTONE OXIDASE"/>
    <property type="match status" value="1"/>
</dbReference>
<gene>
    <name evidence="4" type="ORF">EW145_g4058</name>
</gene>
<dbReference type="Gene3D" id="3.30.465.10">
    <property type="match status" value="1"/>
</dbReference>
<keyword evidence="5" id="KW-1185">Reference proteome</keyword>
<evidence type="ECO:0000313" key="4">
    <source>
        <dbReference type="EMBL" id="THH06479.1"/>
    </source>
</evidence>
<dbReference type="GO" id="GO:0016491">
    <property type="term" value="F:oxidoreductase activity"/>
    <property type="evidence" value="ECO:0007669"/>
    <property type="project" value="UniProtKB-KW"/>
</dbReference>
<dbReference type="InterPro" id="IPR050432">
    <property type="entry name" value="FAD-linked_Oxidoreductases_BP"/>
</dbReference>
<sequence length="623" mass="66757">MMLRSPQHCAHSSATLISSAQGSCAAAAAAAAVAYEMSYLRVVRAAALAAVSLSLNGVHAASIASISQSTWNSLNKTVGGRLFAAVPFSRPCFQDAVGMVGAFDNTACNAIEENYTNKTFRRNIFGSYMNTEWETCQMTSSQCLLDSNEPTDPLAFTPPRTCNQGSVPSFYIDVNNPNDVAAGFAFSEKTGIPLVVKNTGHDYKGRSSGPNSLALFMHNLQSLTLDKNFKPTGCKNCAGQSAVTMGAGTTFLNLYEFADANNITVPGGADPTVGAAGGYLMGGGHSALSNVFGLFVDRLLEVEVVVPSGQVLIANDHQNTDLFFAIRGGGGGTFGVVISVTTKAFPRMTLPAFKITADILGTSVAAQKTWLTFISSKVVALSKTGWGGYVMPNSGLVYTNPLLNDTAATAEIQEVLDFAVSKFNATVEHIVEQSYLQFYLDFIAPTTVPVGLPFAVTSRLIPVANFATSKSQAELVDAMLPSLTSVPLPILFQVTPLWFTASGADTSGTSVTPAWRNSMWHLTASTSWNFNTTLDERIQIFKNLTANMDILRKATPGGGAYQNEADVYEPDFQRKEFLPATTSICLRDCFIRIILGLKLQQTSSNQEQVRPEAHSRLLAMCWL</sequence>
<organism evidence="4 5">
    <name type="scientific">Phellinidium pouzarii</name>
    <dbReference type="NCBI Taxonomy" id="167371"/>
    <lineage>
        <taxon>Eukaryota</taxon>
        <taxon>Fungi</taxon>
        <taxon>Dikarya</taxon>
        <taxon>Basidiomycota</taxon>
        <taxon>Agaricomycotina</taxon>
        <taxon>Agaricomycetes</taxon>
        <taxon>Hymenochaetales</taxon>
        <taxon>Hymenochaetaceae</taxon>
        <taxon>Phellinidium</taxon>
    </lineage>
</organism>